<dbReference type="EMBL" id="LT594323">
    <property type="protein sequence ID" value="SBT41805.1"/>
    <property type="molecule type" value="Genomic_DNA"/>
</dbReference>
<evidence type="ECO:0000313" key="1">
    <source>
        <dbReference type="EMBL" id="SBT41805.1"/>
    </source>
</evidence>
<sequence length="348" mass="36754">MTERTALARTRSGRVRVTAPSALLTELAGLVDPFVELVPDDGAAPELPSVRVDAGAPDGPGWRAEVLRSAYEPDRTLWVHEARRAVALTAGADGWGVQQLLRSVRHLLRWQAYAAGDLLLHGGLVVLDGRGVGFVGGKRSGKTSNILSALVNGGADFVSNDDLTVADGTDGRLIGYGSPRTVNVRTDSLLALAAGHPGLAGLLAGAGHPTNAYDGRHRTGEALRDAGGALLPGSIWVRAGELAAAAGCALVAQCPVDVVVLPAFTDATDGPTLTRLGRDDAARALTAHVEREGTKYDPFLARWFPHTDDARRRKLVERLLDEVPCYRLTQRLDDLAAATALLRRELAG</sequence>
<proteinExistence type="predicted"/>
<dbReference type="Proteomes" id="UP000199385">
    <property type="component" value="Chromosome I"/>
</dbReference>
<dbReference type="InterPro" id="IPR027417">
    <property type="entry name" value="P-loop_NTPase"/>
</dbReference>
<evidence type="ECO:0008006" key="3">
    <source>
        <dbReference type="Google" id="ProtNLM"/>
    </source>
</evidence>
<protein>
    <recommendedName>
        <fullName evidence="3">HprK-related kinase B</fullName>
    </recommendedName>
</protein>
<name>A0A1A8ZD41_9ACTN</name>
<organism evidence="1 2">
    <name type="scientific">Micromonospora auratinigra</name>
    <dbReference type="NCBI Taxonomy" id="261654"/>
    <lineage>
        <taxon>Bacteria</taxon>
        <taxon>Bacillati</taxon>
        <taxon>Actinomycetota</taxon>
        <taxon>Actinomycetes</taxon>
        <taxon>Micromonosporales</taxon>
        <taxon>Micromonosporaceae</taxon>
        <taxon>Micromonospora</taxon>
    </lineage>
</organism>
<evidence type="ECO:0000313" key="2">
    <source>
        <dbReference type="Proteomes" id="UP000199385"/>
    </source>
</evidence>
<dbReference type="Gene3D" id="3.40.50.300">
    <property type="entry name" value="P-loop containing nucleotide triphosphate hydrolases"/>
    <property type="match status" value="1"/>
</dbReference>
<dbReference type="STRING" id="261654.GA0070611_1751"/>
<dbReference type="AlphaFoldDB" id="A0A1A8ZD41"/>
<accession>A0A1A8ZD41</accession>
<reference evidence="2" key="1">
    <citation type="submission" date="2016-06" db="EMBL/GenBank/DDBJ databases">
        <authorList>
            <person name="Varghese N."/>
            <person name="Submissions Spin"/>
        </authorList>
    </citation>
    <scope>NUCLEOTIDE SEQUENCE [LARGE SCALE GENOMIC DNA]</scope>
    <source>
        <strain evidence="2">DSM 44815</strain>
    </source>
</reference>
<keyword evidence="2" id="KW-1185">Reference proteome</keyword>
<gene>
    <name evidence="1" type="ORF">GA0070611_1751</name>
</gene>
<dbReference type="RefSeq" id="WP_091660499.1">
    <property type="nucleotide sequence ID" value="NZ_LT594323.1"/>
</dbReference>
<dbReference type="OrthoDB" id="3348400at2"/>
<dbReference type="PATRIC" id="fig|261654.4.peg.1777"/>